<dbReference type="PANTHER" id="PTHR11972:SF153">
    <property type="entry name" value="SUPEROXIDE-GENERATING NADPH OXIDASE HEAVY CHAIN SUBUNIT A"/>
    <property type="match status" value="1"/>
</dbReference>
<keyword evidence="3 6" id="KW-1133">Transmembrane helix</keyword>
<comment type="subcellular location">
    <subcellularLocation>
        <location evidence="1">Membrane</location>
        <topology evidence="1">Multi-pass membrane protein</topology>
    </subcellularLocation>
</comment>
<dbReference type="PRINTS" id="PR00466">
    <property type="entry name" value="GP91PHOX"/>
</dbReference>
<dbReference type="OrthoDB" id="167398at2759"/>
<reference evidence="8" key="1">
    <citation type="submission" date="2023-01" db="EMBL/GenBank/DDBJ databases">
        <title>Genome assembly of the deep-sea coral Lophelia pertusa.</title>
        <authorList>
            <person name="Herrera S."/>
            <person name="Cordes E."/>
        </authorList>
    </citation>
    <scope>NUCLEOTIDE SEQUENCE</scope>
    <source>
        <strain evidence="8">USNM1676648</strain>
        <tissue evidence="8">Polyp</tissue>
    </source>
</reference>
<feature type="domain" description="Ferric oxidoreductase" evidence="7">
    <location>
        <begin position="59"/>
        <end position="107"/>
    </location>
</feature>
<evidence type="ECO:0000256" key="4">
    <source>
        <dbReference type="ARBA" id="ARBA00023002"/>
    </source>
</evidence>
<evidence type="ECO:0000313" key="8">
    <source>
        <dbReference type="EMBL" id="KAJ7378936.1"/>
    </source>
</evidence>
<dbReference type="InterPro" id="IPR050369">
    <property type="entry name" value="RBOH/FRE"/>
</dbReference>
<evidence type="ECO:0000256" key="5">
    <source>
        <dbReference type="ARBA" id="ARBA00023136"/>
    </source>
</evidence>
<evidence type="ECO:0000256" key="3">
    <source>
        <dbReference type="ARBA" id="ARBA00022989"/>
    </source>
</evidence>
<name>A0A9W9ZCG4_9CNID</name>
<dbReference type="GO" id="GO:0042554">
    <property type="term" value="P:superoxide anion generation"/>
    <property type="evidence" value="ECO:0007669"/>
    <property type="project" value="TreeGrafter"/>
</dbReference>
<dbReference type="GO" id="GO:0016175">
    <property type="term" value="F:superoxide-generating NAD(P)H oxidase activity"/>
    <property type="evidence" value="ECO:0007669"/>
    <property type="project" value="TreeGrafter"/>
</dbReference>
<feature type="transmembrane region" description="Helical" evidence="6">
    <location>
        <begin position="92"/>
        <end position="112"/>
    </location>
</feature>
<dbReference type="PANTHER" id="PTHR11972">
    <property type="entry name" value="NADPH OXIDASE"/>
    <property type="match status" value="1"/>
</dbReference>
<dbReference type="Proteomes" id="UP001163046">
    <property type="component" value="Unassembled WGS sequence"/>
</dbReference>
<dbReference type="EMBL" id="MU826361">
    <property type="protein sequence ID" value="KAJ7378936.1"/>
    <property type="molecule type" value="Genomic_DNA"/>
</dbReference>
<evidence type="ECO:0000256" key="6">
    <source>
        <dbReference type="SAM" id="Phobius"/>
    </source>
</evidence>
<keyword evidence="5 6" id="KW-0472">Membrane</keyword>
<keyword evidence="4" id="KW-0560">Oxidoreductase</keyword>
<evidence type="ECO:0000256" key="2">
    <source>
        <dbReference type="ARBA" id="ARBA00022692"/>
    </source>
</evidence>
<keyword evidence="2 6" id="KW-0812">Transmembrane</keyword>
<evidence type="ECO:0000259" key="7">
    <source>
        <dbReference type="Pfam" id="PF01794"/>
    </source>
</evidence>
<dbReference type="Pfam" id="PF01794">
    <property type="entry name" value="Ferric_reduct"/>
    <property type="match status" value="1"/>
</dbReference>
<sequence length="153" mass="17512">MFADSHPHSGSRVQCGVFVESHMSNDTLIERLNNMEDIGNETYLNPIRERNAVPVVELWKLASGITGAVITLCLILMLSSSTELIRRSYFEVFWYNHHMFVIFYIGLVLHGIQGVVRFQSNVDDHDPDVCSKDVNKWEKKLLAKHSLNLLPLE</sequence>
<organism evidence="8 9">
    <name type="scientific">Desmophyllum pertusum</name>
    <dbReference type="NCBI Taxonomy" id="174260"/>
    <lineage>
        <taxon>Eukaryota</taxon>
        <taxon>Metazoa</taxon>
        <taxon>Cnidaria</taxon>
        <taxon>Anthozoa</taxon>
        <taxon>Hexacorallia</taxon>
        <taxon>Scleractinia</taxon>
        <taxon>Caryophylliina</taxon>
        <taxon>Caryophylliidae</taxon>
        <taxon>Desmophyllum</taxon>
    </lineage>
</organism>
<dbReference type="InterPro" id="IPR013130">
    <property type="entry name" value="Fe3_Rdtase_TM_dom"/>
</dbReference>
<keyword evidence="9" id="KW-1185">Reference proteome</keyword>
<dbReference type="GO" id="GO:0043020">
    <property type="term" value="C:NADPH oxidase complex"/>
    <property type="evidence" value="ECO:0007669"/>
    <property type="project" value="TreeGrafter"/>
</dbReference>
<dbReference type="GO" id="GO:0006952">
    <property type="term" value="P:defense response"/>
    <property type="evidence" value="ECO:0007669"/>
    <property type="project" value="TreeGrafter"/>
</dbReference>
<comment type="caution">
    <text evidence="8">The sequence shown here is derived from an EMBL/GenBank/DDBJ whole genome shotgun (WGS) entry which is preliminary data.</text>
</comment>
<protein>
    <recommendedName>
        <fullName evidence="7">Ferric oxidoreductase domain-containing protein</fullName>
    </recommendedName>
</protein>
<evidence type="ECO:0000256" key="1">
    <source>
        <dbReference type="ARBA" id="ARBA00004141"/>
    </source>
</evidence>
<proteinExistence type="predicted"/>
<dbReference type="AlphaFoldDB" id="A0A9W9ZCG4"/>
<accession>A0A9W9ZCG4</accession>
<gene>
    <name evidence="8" type="ORF">OS493_019632</name>
</gene>
<dbReference type="InterPro" id="IPR000778">
    <property type="entry name" value="Cyt_b245_heavy_chain"/>
</dbReference>
<evidence type="ECO:0000313" key="9">
    <source>
        <dbReference type="Proteomes" id="UP001163046"/>
    </source>
</evidence>
<feature type="transmembrane region" description="Helical" evidence="6">
    <location>
        <begin position="58"/>
        <end position="80"/>
    </location>
</feature>